<dbReference type="InterPro" id="IPR006555">
    <property type="entry name" value="ATP-dep_Helicase_C"/>
</dbReference>
<dbReference type="Gene3D" id="3.40.50.300">
    <property type="entry name" value="P-loop containing nucleotide triphosphate hydrolases"/>
    <property type="match status" value="2"/>
</dbReference>
<dbReference type="STRING" id="1263868.RESH_03448"/>
<dbReference type="InterPro" id="IPR014001">
    <property type="entry name" value="Helicase_ATP-bd"/>
</dbReference>
<dbReference type="PROSITE" id="PS51192">
    <property type="entry name" value="HELICASE_ATP_BIND_1"/>
    <property type="match status" value="1"/>
</dbReference>
<evidence type="ECO:0000313" key="8">
    <source>
        <dbReference type="Proteomes" id="UP000011996"/>
    </source>
</evidence>
<dbReference type="GO" id="GO:0003676">
    <property type="term" value="F:nucleic acid binding"/>
    <property type="evidence" value="ECO:0007669"/>
    <property type="project" value="InterPro"/>
</dbReference>
<evidence type="ECO:0000313" key="7">
    <source>
        <dbReference type="EMBL" id="EMI25973.1"/>
    </source>
</evidence>
<dbReference type="RefSeq" id="WP_008668041.1">
    <property type="nucleotide sequence ID" value="NZ_ANOF01000110.1"/>
</dbReference>
<dbReference type="SMART" id="SM00487">
    <property type="entry name" value="DEXDc"/>
    <property type="match status" value="1"/>
</dbReference>
<dbReference type="AlphaFoldDB" id="M5S2W9"/>
<evidence type="ECO:0000259" key="6">
    <source>
        <dbReference type="PROSITE" id="PS51192"/>
    </source>
</evidence>
<dbReference type="EMBL" id="ANOF01000110">
    <property type="protein sequence ID" value="EMI25973.1"/>
    <property type="molecule type" value="Genomic_DNA"/>
</dbReference>
<dbReference type="PANTHER" id="PTHR47961:SF10">
    <property type="entry name" value="ATP-DEPENDENT DNA HELICASE HEL308"/>
    <property type="match status" value="1"/>
</dbReference>
<name>M5S2W9_9BACT</name>
<keyword evidence="4" id="KW-0067">ATP-binding</keyword>
<dbReference type="GO" id="GO:0004386">
    <property type="term" value="F:helicase activity"/>
    <property type="evidence" value="ECO:0007669"/>
    <property type="project" value="UniProtKB-KW"/>
</dbReference>
<comment type="caution">
    <text evidence="7">The sequence shown here is derived from an EMBL/GenBank/DDBJ whole genome shotgun (WGS) entry which is preliminary data.</text>
</comment>
<feature type="region of interest" description="Disordered" evidence="5">
    <location>
        <begin position="1"/>
        <end position="24"/>
    </location>
</feature>
<keyword evidence="2" id="KW-0378">Hydrolase</keyword>
<organism evidence="7 8">
    <name type="scientific">Rhodopirellula europaea SH398</name>
    <dbReference type="NCBI Taxonomy" id="1263868"/>
    <lineage>
        <taxon>Bacteria</taxon>
        <taxon>Pseudomonadati</taxon>
        <taxon>Planctomycetota</taxon>
        <taxon>Planctomycetia</taxon>
        <taxon>Pirellulales</taxon>
        <taxon>Pirellulaceae</taxon>
        <taxon>Rhodopirellula</taxon>
    </lineage>
</organism>
<dbReference type="SUPFAM" id="SSF52540">
    <property type="entry name" value="P-loop containing nucleoside triphosphate hydrolases"/>
    <property type="match status" value="2"/>
</dbReference>
<dbReference type="InterPro" id="IPR011545">
    <property type="entry name" value="DEAD/DEAH_box_helicase_dom"/>
</dbReference>
<dbReference type="OrthoDB" id="366844at2"/>
<gene>
    <name evidence="7" type="ORF">RESH_03448</name>
</gene>
<sequence>MVDFGKLRKASKKEKSPDPLEIFRRLPKPPGINDLYNSQAEVLKSWFASRNRKDTVLKLHTGGGKTLVGLLMAQSSLDELGEPVLYLAPTVQLVNQTLDKAKQMGIAAVPYRTGQDLDESFVNANSIMVATYNALFNGQSKFRLRERGHHQLVGAVILDDAHVAFSVIRDAFTLEVKKKDDKDRYQSLAGLFRKSFSDCDRLGIFDDVVGGQEYAVLEVPYWAWDEQIGSVREQLKTDSDKHPFHWPLLRNELHLCHALISRDAFTVTPIVPLIRTFPTFSDAPRRIFMSATIANDGDIVRTFDADPDEIKSPLTSRSLAGVSERMVLIPDLMKFKSDRESIAKLAKWTSSQKKGSVILVPSDKAAEDWSDDANVATGSAEVEKLVDELQSGSHFGPAVFANRYDGIDLPGDSCRLLVVQNLPKGTSNYELFRAAALAGGASLVRMLAQRIEQGIGRGARGSGDHCVVIMSGADLAGWLAKNANFAMLTSATRAQIEMGVQISEAVESVKELSETIARSFARDPEWTEFHAETLAELESGNEIDEDRFSLVSVERKAVNLWQDGYHEKAISKIEKAIDSASGDVDRQSLGWMAQLAARIASHWGSQERADEFQKHAFSFNRNMLRPRVKPPYESLPAPDEQALAIAKRVEEYRLRQGLLRSFEDTVSHLHDEASATLFEAALAELGRFIGLVAEQHDTNGEGPDVLWLLPIRCGFVIEAKSRKKPKNELTKSQHGQLLVAAEWFKANYGGYECVRVSMHPKNEALKNASAEASHALTYENLAKMVTETRILLTEICELQNTGSDLVNACGRLIERSNLSAKKIASTYFVPFKQIKRNAE</sequence>
<evidence type="ECO:0000256" key="4">
    <source>
        <dbReference type="ARBA" id="ARBA00022840"/>
    </source>
</evidence>
<dbReference type="Pfam" id="PF00270">
    <property type="entry name" value="DEAD"/>
    <property type="match status" value="1"/>
</dbReference>
<evidence type="ECO:0000256" key="5">
    <source>
        <dbReference type="SAM" id="MobiDB-lite"/>
    </source>
</evidence>
<accession>M5S2W9</accession>
<evidence type="ECO:0000256" key="3">
    <source>
        <dbReference type="ARBA" id="ARBA00022806"/>
    </source>
</evidence>
<dbReference type="InterPro" id="IPR050474">
    <property type="entry name" value="Hel308_SKI2-like"/>
</dbReference>
<dbReference type="PANTHER" id="PTHR47961">
    <property type="entry name" value="DNA POLYMERASE THETA, PUTATIVE (AFU_ORTHOLOGUE AFUA_1G05260)-RELATED"/>
    <property type="match status" value="1"/>
</dbReference>
<evidence type="ECO:0000256" key="1">
    <source>
        <dbReference type="ARBA" id="ARBA00022741"/>
    </source>
</evidence>
<dbReference type="GO" id="GO:0006139">
    <property type="term" value="P:nucleobase-containing compound metabolic process"/>
    <property type="evidence" value="ECO:0007669"/>
    <property type="project" value="InterPro"/>
</dbReference>
<keyword evidence="1" id="KW-0547">Nucleotide-binding</keyword>
<dbReference type="PATRIC" id="fig|1263868.3.peg.3717"/>
<dbReference type="GO" id="GO:0016818">
    <property type="term" value="F:hydrolase activity, acting on acid anhydrides, in phosphorus-containing anhydrides"/>
    <property type="evidence" value="ECO:0007669"/>
    <property type="project" value="InterPro"/>
</dbReference>
<dbReference type="InterPro" id="IPR027417">
    <property type="entry name" value="P-loop_NTPase"/>
</dbReference>
<dbReference type="GO" id="GO:0005524">
    <property type="term" value="F:ATP binding"/>
    <property type="evidence" value="ECO:0007669"/>
    <property type="project" value="UniProtKB-KW"/>
</dbReference>
<keyword evidence="3 7" id="KW-0347">Helicase</keyword>
<proteinExistence type="predicted"/>
<protein>
    <submittedName>
        <fullName evidence="7">Helicase c2</fullName>
    </submittedName>
</protein>
<evidence type="ECO:0000256" key="2">
    <source>
        <dbReference type="ARBA" id="ARBA00022801"/>
    </source>
</evidence>
<reference evidence="7 8" key="1">
    <citation type="journal article" date="2013" name="Mar. Genomics">
        <title>Expression of sulfatases in Rhodopirellula baltica and the diversity of sulfatases in the genus Rhodopirellula.</title>
        <authorList>
            <person name="Wegner C.E."/>
            <person name="Richter-Heitmann T."/>
            <person name="Klindworth A."/>
            <person name="Klockow C."/>
            <person name="Richter M."/>
            <person name="Achstetter T."/>
            <person name="Glockner F.O."/>
            <person name="Harder J."/>
        </authorList>
    </citation>
    <scope>NUCLEOTIDE SEQUENCE [LARGE SCALE GENOMIC DNA]</scope>
    <source>
        <strain evidence="7 8">SH398</strain>
    </source>
</reference>
<feature type="compositionally biased region" description="Basic and acidic residues" evidence="5">
    <location>
        <begin position="13"/>
        <end position="24"/>
    </location>
</feature>
<feature type="domain" description="Helicase ATP-binding" evidence="6">
    <location>
        <begin position="46"/>
        <end position="311"/>
    </location>
</feature>
<dbReference type="SMART" id="SM00491">
    <property type="entry name" value="HELICc2"/>
    <property type="match status" value="1"/>
</dbReference>
<dbReference type="Proteomes" id="UP000011996">
    <property type="component" value="Unassembled WGS sequence"/>
</dbReference>